<dbReference type="RefSeq" id="WP_150965851.1">
    <property type="nucleotide sequence ID" value="NZ_VZZJ01000026.1"/>
</dbReference>
<feature type="compositionally biased region" description="Low complexity" evidence="1">
    <location>
        <begin position="348"/>
        <end position="374"/>
    </location>
</feature>
<dbReference type="PANTHER" id="PTHR30441:SF4">
    <property type="entry name" value="PROTEIN ASMA"/>
    <property type="match status" value="1"/>
</dbReference>
<dbReference type="InterPro" id="IPR052894">
    <property type="entry name" value="AsmA-related"/>
</dbReference>
<protein>
    <submittedName>
        <fullName evidence="3">AsmA family protein</fullName>
    </submittedName>
</protein>
<dbReference type="Pfam" id="PF05170">
    <property type="entry name" value="AsmA"/>
    <property type="match status" value="1"/>
</dbReference>
<feature type="region of interest" description="Disordered" evidence="1">
    <location>
        <begin position="348"/>
        <end position="397"/>
    </location>
</feature>
<dbReference type="InterPro" id="IPR007844">
    <property type="entry name" value="AsmA"/>
</dbReference>
<evidence type="ECO:0000259" key="2">
    <source>
        <dbReference type="Pfam" id="PF05170"/>
    </source>
</evidence>
<dbReference type="AlphaFoldDB" id="A0A6N6MLG8"/>
<gene>
    <name evidence="3" type="ORF">F6X51_22155</name>
</gene>
<accession>A0A6N6MLG8</accession>
<organism evidence="3 4">
    <name type="scientific">Methylobacterium planeticum</name>
    <dbReference type="NCBI Taxonomy" id="2615211"/>
    <lineage>
        <taxon>Bacteria</taxon>
        <taxon>Pseudomonadati</taxon>
        <taxon>Pseudomonadota</taxon>
        <taxon>Alphaproteobacteria</taxon>
        <taxon>Hyphomicrobiales</taxon>
        <taxon>Methylobacteriaceae</taxon>
        <taxon>Methylobacterium</taxon>
    </lineage>
</organism>
<evidence type="ECO:0000256" key="1">
    <source>
        <dbReference type="SAM" id="MobiDB-lite"/>
    </source>
</evidence>
<name>A0A6N6MLG8_9HYPH</name>
<evidence type="ECO:0000313" key="4">
    <source>
        <dbReference type="Proteomes" id="UP000441523"/>
    </source>
</evidence>
<dbReference type="PANTHER" id="PTHR30441">
    <property type="entry name" value="DUF748 DOMAIN-CONTAINING PROTEIN"/>
    <property type="match status" value="1"/>
</dbReference>
<keyword evidence="4" id="KW-1185">Reference proteome</keyword>
<dbReference type="GO" id="GO:0090313">
    <property type="term" value="P:regulation of protein targeting to membrane"/>
    <property type="evidence" value="ECO:0007669"/>
    <property type="project" value="TreeGrafter"/>
</dbReference>
<feature type="compositionally biased region" description="Low complexity" evidence="1">
    <location>
        <begin position="654"/>
        <end position="675"/>
    </location>
</feature>
<dbReference type="Proteomes" id="UP000441523">
    <property type="component" value="Unassembled WGS sequence"/>
</dbReference>
<dbReference type="GO" id="GO:0005886">
    <property type="term" value="C:plasma membrane"/>
    <property type="evidence" value="ECO:0007669"/>
    <property type="project" value="TreeGrafter"/>
</dbReference>
<reference evidence="3 4" key="1">
    <citation type="submission" date="2019-09" db="EMBL/GenBank/DDBJ databases">
        <title>YIM 132548 draft genome.</title>
        <authorList>
            <person name="Jiang L."/>
        </authorList>
    </citation>
    <scope>NUCLEOTIDE SEQUENCE [LARGE SCALE GENOMIC DNA]</scope>
    <source>
        <strain evidence="3 4">YIM 132548</strain>
    </source>
</reference>
<feature type="region of interest" description="Disordered" evidence="1">
    <location>
        <begin position="635"/>
        <end position="675"/>
    </location>
</feature>
<proteinExistence type="predicted"/>
<evidence type="ECO:0000313" key="3">
    <source>
        <dbReference type="EMBL" id="KAB1070572.1"/>
    </source>
</evidence>
<comment type="caution">
    <text evidence="3">The sequence shown here is derived from an EMBL/GenBank/DDBJ whole genome shotgun (WGS) entry which is preliminary data.</text>
</comment>
<feature type="domain" description="AsmA" evidence="2">
    <location>
        <begin position="375"/>
        <end position="569"/>
    </location>
</feature>
<dbReference type="EMBL" id="VZZJ01000026">
    <property type="protein sequence ID" value="KAB1070572.1"/>
    <property type="molecule type" value="Genomic_DNA"/>
</dbReference>
<dbReference type="PROSITE" id="PS51257">
    <property type="entry name" value="PROKAR_LIPOPROTEIN"/>
    <property type="match status" value="1"/>
</dbReference>
<sequence length="675" mass="68869">MPPRHLIPALGIGALAVAGLGAACLPWRVATPGAARFVSRGLEPYGLSLTAEGATHLSLLPLPHLRFSRTRLAATPEATRPGATGPGAAEPVQALAEGGRLTIELSLLALLSGQAEIGGVALDGARIAPPRSLDDPRWAEPLARISARLAQGVTSHPRRVTVTRATLAGPDRDPEGLDLVLSWPLWSASLDGAGTLRWKGESARFALTGLRPTDFLAGRPSPFAATAQWPAGSLETQGSATLAADGLKLSGEGRFETRSLPETLAYLGRDVALSPFIEGFALDGRFEASRSGLMLPSLRVSVGSNVLEGAGSASFQEARTAVQATLAADSLNLSPLVGGLVRLFGPGAPEPAGSPASASPSTASASPASPSPEAVQASQGPAEGASREAPAHRPIALKPLTGGDLDLRLSAGSSRIGPVLLEDLAASVLVRGDSIEASLGRASLQGAVLKGRIALAPSEADEAETEVKAQGAFDRLDLGALLIDLGQSRWVLGGTQGQFALESVGRDVAALTERVSGRAVLASEGGLISGLDLADVIHRGRLAPGALARRNGRTPFERAGISLRFADGVGEIGEGFLKAAALTASLRGQVSLVERRFRARAELAPRVAGAPAGGEAPRAGALFEIAGPWDAVSIRPARRDETAPDPGGRGGSVPGPEALRPAPAGLPAAVRAYAP</sequence>